<dbReference type="SUPFAM" id="SSF55729">
    <property type="entry name" value="Acyl-CoA N-acyltransferases (Nat)"/>
    <property type="match status" value="1"/>
</dbReference>
<keyword evidence="2" id="KW-0012">Acyltransferase</keyword>
<evidence type="ECO:0000313" key="5">
    <source>
        <dbReference type="Proteomes" id="UP000322545"/>
    </source>
</evidence>
<evidence type="ECO:0000256" key="2">
    <source>
        <dbReference type="ARBA" id="ARBA00023315"/>
    </source>
</evidence>
<dbReference type="InterPro" id="IPR000182">
    <property type="entry name" value="GNAT_dom"/>
</dbReference>
<organism evidence="4 5">
    <name type="scientific">Roseovarius litoreus</name>
    <dbReference type="NCBI Taxonomy" id="1155722"/>
    <lineage>
        <taxon>Bacteria</taxon>
        <taxon>Pseudomonadati</taxon>
        <taxon>Pseudomonadota</taxon>
        <taxon>Alphaproteobacteria</taxon>
        <taxon>Rhodobacterales</taxon>
        <taxon>Roseobacteraceae</taxon>
        <taxon>Roseovarius</taxon>
    </lineage>
</organism>
<dbReference type="PANTHER" id="PTHR43420">
    <property type="entry name" value="ACETYLTRANSFERASE"/>
    <property type="match status" value="1"/>
</dbReference>
<evidence type="ECO:0000313" key="4">
    <source>
        <dbReference type="EMBL" id="SHM78296.1"/>
    </source>
</evidence>
<evidence type="ECO:0000256" key="1">
    <source>
        <dbReference type="ARBA" id="ARBA00022679"/>
    </source>
</evidence>
<dbReference type="Pfam" id="PF13508">
    <property type="entry name" value="Acetyltransf_7"/>
    <property type="match status" value="1"/>
</dbReference>
<dbReference type="Proteomes" id="UP000322545">
    <property type="component" value="Unassembled WGS sequence"/>
</dbReference>
<feature type="domain" description="N-acetyltransferase" evidence="3">
    <location>
        <begin position="1"/>
        <end position="104"/>
    </location>
</feature>
<sequence length="114" mass="12627">MLQVIRRGWVRVAFDAQGPAGFIARDGQCIHALYVHPRARGTGLGRALLDQAKIDQPRLILWVLADNRPARGFYARQGFVEAGQGRGQGNDENLPDIRMVWHARADTGRQGDPA</sequence>
<reference evidence="4 5" key="1">
    <citation type="submission" date="2016-11" db="EMBL/GenBank/DDBJ databases">
        <authorList>
            <person name="Varghese N."/>
            <person name="Submissions S."/>
        </authorList>
    </citation>
    <scope>NUCLEOTIDE SEQUENCE [LARGE SCALE GENOMIC DNA]</scope>
    <source>
        <strain evidence="4 5">DSM 28249</strain>
    </source>
</reference>
<dbReference type="AlphaFoldDB" id="A0A1M7LJU8"/>
<dbReference type="CDD" id="cd04301">
    <property type="entry name" value="NAT_SF"/>
    <property type="match status" value="1"/>
</dbReference>
<name>A0A1M7LJU8_9RHOB</name>
<dbReference type="InterPro" id="IPR016181">
    <property type="entry name" value="Acyl_CoA_acyltransferase"/>
</dbReference>
<evidence type="ECO:0000259" key="3">
    <source>
        <dbReference type="PROSITE" id="PS51186"/>
    </source>
</evidence>
<dbReference type="EMBL" id="FRCB01000017">
    <property type="protein sequence ID" value="SHM78296.1"/>
    <property type="molecule type" value="Genomic_DNA"/>
</dbReference>
<proteinExistence type="predicted"/>
<keyword evidence="1 4" id="KW-0808">Transferase</keyword>
<dbReference type="PROSITE" id="PS51186">
    <property type="entry name" value="GNAT"/>
    <property type="match status" value="1"/>
</dbReference>
<protein>
    <submittedName>
        <fullName evidence="4">Acetyltransferase (GNAT) family protein</fullName>
    </submittedName>
</protein>
<dbReference type="GO" id="GO:0016747">
    <property type="term" value="F:acyltransferase activity, transferring groups other than amino-acyl groups"/>
    <property type="evidence" value="ECO:0007669"/>
    <property type="project" value="InterPro"/>
</dbReference>
<accession>A0A1M7LJU8</accession>
<gene>
    <name evidence="4" type="ORF">SAMN05443432_1177</name>
</gene>
<keyword evidence="5" id="KW-1185">Reference proteome</keyword>
<dbReference type="PANTHER" id="PTHR43420:SF47">
    <property type="entry name" value="N-ACETYLTRANSFERASE DOMAIN-CONTAINING PROTEIN"/>
    <property type="match status" value="1"/>
</dbReference>
<dbReference type="Gene3D" id="3.40.630.30">
    <property type="match status" value="1"/>
</dbReference>
<dbReference type="InterPro" id="IPR050680">
    <property type="entry name" value="YpeA/RimI_acetyltransf"/>
</dbReference>